<keyword evidence="2" id="KW-1185">Reference proteome</keyword>
<comment type="caution">
    <text evidence="1">The sequence shown here is derived from an EMBL/GenBank/DDBJ whole genome shotgun (WGS) entry which is preliminary data.</text>
</comment>
<dbReference type="Proteomes" id="UP000473531">
    <property type="component" value="Unassembled WGS sequence"/>
</dbReference>
<name>A0A6L7GCE1_9SPHN</name>
<dbReference type="AlphaFoldDB" id="A0A6L7GCE1"/>
<organism evidence="1 2">
    <name type="scientific">Allopontixanthobacter confluentis</name>
    <dbReference type="NCBI Taxonomy" id="1849021"/>
    <lineage>
        <taxon>Bacteria</taxon>
        <taxon>Pseudomonadati</taxon>
        <taxon>Pseudomonadota</taxon>
        <taxon>Alphaproteobacteria</taxon>
        <taxon>Sphingomonadales</taxon>
        <taxon>Erythrobacteraceae</taxon>
        <taxon>Allopontixanthobacter</taxon>
    </lineage>
</organism>
<gene>
    <name evidence="1" type="ORF">GRI44_02530</name>
</gene>
<accession>A0A6L7GCE1</accession>
<dbReference type="RefSeq" id="WP_160599886.1">
    <property type="nucleotide sequence ID" value="NZ_WTYU01000001.1"/>
</dbReference>
<evidence type="ECO:0000313" key="1">
    <source>
        <dbReference type="EMBL" id="MXP13629.1"/>
    </source>
</evidence>
<protein>
    <submittedName>
        <fullName evidence="1">Uncharacterized protein</fullName>
    </submittedName>
</protein>
<reference evidence="1 2" key="1">
    <citation type="submission" date="2019-12" db="EMBL/GenBank/DDBJ databases">
        <title>Genomic-based taxomic classification of the family Erythrobacteraceae.</title>
        <authorList>
            <person name="Xu L."/>
        </authorList>
    </citation>
    <scope>NUCLEOTIDE SEQUENCE [LARGE SCALE GENOMIC DNA]</scope>
    <source>
        <strain evidence="1 2">KCTC 52259</strain>
    </source>
</reference>
<dbReference type="EMBL" id="WTYU01000001">
    <property type="protein sequence ID" value="MXP13629.1"/>
    <property type="molecule type" value="Genomic_DNA"/>
</dbReference>
<sequence length="111" mass="12183">MTKSLLDNALMIKKLIRETEAVLDEATELGARLKQAMVQARQHPDVPVASGQSALLRLAEVERHVLQASSQIFRVHSELSTLAPEVGILDEYVPTVTKPGAFQLPEERIAA</sequence>
<dbReference type="OrthoDB" id="7408536at2"/>
<evidence type="ECO:0000313" key="2">
    <source>
        <dbReference type="Proteomes" id="UP000473531"/>
    </source>
</evidence>
<proteinExistence type="predicted"/>